<evidence type="ECO:0000256" key="3">
    <source>
        <dbReference type="ARBA" id="ARBA00022741"/>
    </source>
</evidence>
<dbReference type="PROSITE" id="PS00178">
    <property type="entry name" value="AA_TRNA_LIGASE_I"/>
    <property type="match status" value="1"/>
</dbReference>
<evidence type="ECO:0000313" key="9">
    <source>
        <dbReference type="EMBL" id="UVF22085.1"/>
    </source>
</evidence>
<dbReference type="EC" id="6.1.1.-" evidence="9"/>
<keyword evidence="6 7" id="KW-0030">Aminoacyl-tRNA synthetase</keyword>
<protein>
    <submittedName>
        <fullName evidence="9">tRNA glutamyl-Q(34) synthetase GluQRS</fullName>
        <ecNumber evidence="9">6.1.1.-</ecNumber>
    </submittedName>
</protein>
<feature type="domain" description="Glutamyl/glutaminyl-tRNA synthetase class Ib catalytic" evidence="8">
    <location>
        <begin position="6"/>
        <end position="286"/>
    </location>
</feature>
<dbReference type="InterPro" id="IPR014729">
    <property type="entry name" value="Rossmann-like_a/b/a_fold"/>
</dbReference>
<evidence type="ECO:0000256" key="4">
    <source>
        <dbReference type="ARBA" id="ARBA00022833"/>
    </source>
</evidence>
<name>A0ABY5RXU5_9HYPH</name>
<evidence type="ECO:0000256" key="6">
    <source>
        <dbReference type="ARBA" id="ARBA00023146"/>
    </source>
</evidence>
<dbReference type="PANTHER" id="PTHR43311:SF1">
    <property type="entry name" value="GLUTAMYL-Q TRNA(ASP) SYNTHETASE"/>
    <property type="match status" value="1"/>
</dbReference>
<comment type="similarity">
    <text evidence="7">Belongs to the class-I aminoacyl-tRNA synthetase family.</text>
</comment>
<keyword evidence="4" id="KW-0862">Zinc</keyword>
<keyword evidence="2" id="KW-0479">Metal-binding</keyword>
<proteinExistence type="inferred from homology"/>
<gene>
    <name evidence="9" type="primary">gluQRS</name>
    <name evidence="9" type="ORF">HPT29_022370</name>
</gene>
<dbReference type="InterPro" id="IPR001412">
    <property type="entry name" value="aa-tRNA-synth_I_CS"/>
</dbReference>
<evidence type="ECO:0000256" key="1">
    <source>
        <dbReference type="ARBA" id="ARBA00022598"/>
    </source>
</evidence>
<organism evidence="9 10">
    <name type="scientific">Microvirga terrae</name>
    <dbReference type="NCBI Taxonomy" id="2740529"/>
    <lineage>
        <taxon>Bacteria</taxon>
        <taxon>Pseudomonadati</taxon>
        <taxon>Pseudomonadota</taxon>
        <taxon>Alphaproteobacteria</taxon>
        <taxon>Hyphomicrobiales</taxon>
        <taxon>Methylobacteriaceae</taxon>
        <taxon>Microvirga</taxon>
    </lineage>
</organism>
<dbReference type="RefSeq" id="WP_173945091.1">
    <property type="nucleotide sequence ID" value="NZ_CP102845.1"/>
</dbReference>
<dbReference type="Proteomes" id="UP001017257">
    <property type="component" value="Chromosome"/>
</dbReference>
<keyword evidence="7" id="KW-0648">Protein biosynthesis</keyword>
<accession>A0ABY5RXU5</accession>
<dbReference type="InterPro" id="IPR020058">
    <property type="entry name" value="Glu/Gln-tRNA-synth_Ib_cat-dom"/>
</dbReference>
<dbReference type="Gene3D" id="3.40.50.620">
    <property type="entry name" value="HUPs"/>
    <property type="match status" value="1"/>
</dbReference>
<dbReference type="InterPro" id="IPR000924">
    <property type="entry name" value="Glu/Gln-tRNA-synth"/>
</dbReference>
<evidence type="ECO:0000313" key="10">
    <source>
        <dbReference type="Proteomes" id="UP001017257"/>
    </source>
</evidence>
<keyword evidence="3 7" id="KW-0547">Nucleotide-binding</keyword>
<dbReference type="GO" id="GO:0016874">
    <property type="term" value="F:ligase activity"/>
    <property type="evidence" value="ECO:0007669"/>
    <property type="project" value="UniProtKB-KW"/>
</dbReference>
<keyword evidence="1 7" id="KW-0436">Ligase</keyword>
<keyword evidence="10" id="KW-1185">Reference proteome</keyword>
<sequence>MTKPVFRFAPSPNGRLHLGHAYSALLNADFARRFGGRLLLRIEDIDITRCRPDFEAAIYEDLAWLGLQWETPVRRQSEHFADYRTAFLRLRGRGVAYPCFCSRKDIMQAVACREAESGRDWPRDPDDAPLYPGTCRDLPAAEAERRIAAGEPQAWRLDRAAAQRLLPGPHAFGRFDRDGREETVAAIPWRWGDTVIVRKETPTSYHLSVVVDDALQGVTHVVRGQDLEAATDLHVLLQALLALPTPLYHHHGLVRDPTGDKLAKSRQSQALSELRADGVTPQEIRRRLGF</sequence>
<dbReference type="SUPFAM" id="SSF52374">
    <property type="entry name" value="Nucleotidylyl transferase"/>
    <property type="match status" value="1"/>
</dbReference>
<evidence type="ECO:0000256" key="7">
    <source>
        <dbReference type="RuleBase" id="RU363037"/>
    </source>
</evidence>
<evidence type="ECO:0000259" key="8">
    <source>
        <dbReference type="Pfam" id="PF00749"/>
    </source>
</evidence>
<dbReference type="PANTHER" id="PTHR43311">
    <property type="entry name" value="GLUTAMATE--TRNA LIGASE"/>
    <property type="match status" value="1"/>
</dbReference>
<dbReference type="NCBIfam" id="NF004315">
    <property type="entry name" value="PRK05710.1-4"/>
    <property type="match status" value="1"/>
</dbReference>
<dbReference type="EMBL" id="CP102845">
    <property type="protein sequence ID" value="UVF22085.1"/>
    <property type="molecule type" value="Genomic_DNA"/>
</dbReference>
<keyword evidence="5 7" id="KW-0067">ATP-binding</keyword>
<dbReference type="InterPro" id="IPR049940">
    <property type="entry name" value="GluQ/Sye"/>
</dbReference>
<evidence type="ECO:0000256" key="5">
    <source>
        <dbReference type="ARBA" id="ARBA00022840"/>
    </source>
</evidence>
<evidence type="ECO:0000256" key="2">
    <source>
        <dbReference type="ARBA" id="ARBA00022723"/>
    </source>
</evidence>
<reference evidence="9" key="1">
    <citation type="submission" date="2022-08" db="EMBL/GenBank/DDBJ databases">
        <title>Microvirga terrae sp. nov., isolated from soil.</title>
        <authorList>
            <person name="Kim K.H."/>
            <person name="Seo Y.L."/>
            <person name="Kim J.M."/>
            <person name="Lee J.K."/>
            <person name="Han D.M."/>
            <person name="Jeon C.O."/>
        </authorList>
    </citation>
    <scope>NUCLEOTIDE SEQUENCE</scope>
    <source>
        <strain evidence="9">R24</strain>
    </source>
</reference>
<dbReference type="Pfam" id="PF00749">
    <property type="entry name" value="tRNA-synt_1c"/>
    <property type="match status" value="1"/>
</dbReference>
<dbReference type="PRINTS" id="PR00987">
    <property type="entry name" value="TRNASYNTHGLU"/>
</dbReference>